<comment type="caution">
    <text evidence="2">The sequence shown here is derived from an EMBL/GenBank/DDBJ whole genome shotgun (WGS) entry which is preliminary data.</text>
</comment>
<organism evidence="2 3">
    <name type="scientific">Flavobacterium plurextorum</name>
    <dbReference type="NCBI Taxonomy" id="1114867"/>
    <lineage>
        <taxon>Bacteria</taxon>
        <taxon>Pseudomonadati</taxon>
        <taxon>Bacteroidota</taxon>
        <taxon>Flavobacteriia</taxon>
        <taxon>Flavobacteriales</taxon>
        <taxon>Flavobacteriaceae</taxon>
        <taxon>Flavobacterium</taxon>
    </lineage>
</organism>
<name>A0ABX4CNZ9_9FLAO</name>
<dbReference type="RefSeq" id="WP_089059700.1">
    <property type="nucleotide sequence ID" value="NZ_MUHD01000045.1"/>
</dbReference>
<evidence type="ECO:0000313" key="3">
    <source>
        <dbReference type="Proteomes" id="UP000198381"/>
    </source>
</evidence>
<evidence type="ECO:0000313" key="2">
    <source>
        <dbReference type="EMBL" id="OXB00781.1"/>
    </source>
</evidence>
<gene>
    <name evidence="2" type="ORF">B0A81_20280</name>
</gene>
<evidence type="ECO:0000256" key="1">
    <source>
        <dbReference type="SAM" id="Phobius"/>
    </source>
</evidence>
<feature type="transmembrane region" description="Helical" evidence="1">
    <location>
        <begin position="40"/>
        <end position="62"/>
    </location>
</feature>
<feature type="transmembrane region" description="Helical" evidence="1">
    <location>
        <begin position="298"/>
        <end position="318"/>
    </location>
</feature>
<protein>
    <recommendedName>
        <fullName evidence="4">Chain length determinant protein</fullName>
    </recommendedName>
</protein>
<sequence>MSTKVPQNNSDQEIDIFDLSKTIRNFFDRINASIFKSIQFFIRNWIIVLILVVVGFGLGWFLDSNKKTFENEVIVTPNFGSVDYLYSKIDLIESKIVSGDTVFLKKVVGISNPKAIKKIEIKPIADVYKFIEDKEQNFELIKLMAEVGEVKKVLEDNITSKNYTFHTISFVSNKEADEKEIVAPLMQYLNSSEYFNTLQKIGYKNLEQQIAKNDTIIAQIDDVLNGFSSTVKNGPKNDKLVYYNENTQLNDLIKSKQYLIVDQGRNRLKLVNYDKAIKEITTTLNINIVKLTNGNFKILLPLIFIFLFVFVHLFKKFYNSQLLKSQIK</sequence>
<keyword evidence="1" id="KW-1133">Transmembrane helix</keyword>
<evidence type="ECO:0008006" key="4">
    <source>
        <dbReference type="Google" id="ProtNLM"/>
    </source>
</evidence>
<dbReference type="Proteomes" id="UP000198381">
    <property type="component" value="Unassembled WGS sequence"/>
</dbReference>
<keyword evidence="1" id="KW-0812">Transmembrane</keyword>
<reference evidence="2 3" key="1">
    <citation type="submission" date="2016-11" db="EMBL/GenBank/DDBJ databases">
        <title>Whole genomes of Flavobacteriaceae.</title>
        <authorList>
            <person name="Stine C."/>
            <person name="Li C."/>
            <person name="Tadesse D."/>
        </authorList>
    </citation>
    <scope>NUCLEOTIDE SEQUENCE [LARGE SCALE GENOMIC DNA]</scope>
    <source>
        <strain evidence="2 3">CCUG 60112</strain>
    </source>
</reference>
<accession>A0ABX4CNZ9</accession>
<keyword evidence="3" id="KW-1185">Reference proteome</keyword>
<proteinExistence type="predicted"/>
<dbReference type="EMBL" id="MUHD01000045">
    <property type="protein sequence ID" value="OXB00781.1"/>
    <property type="molecule type" value="Genomic_DNA"/>
</dbReference>
<keyword evidence="1" id="KW-0472">Membrane</keyword>